<accession>A0A7C9FQ42</accession>
<dbReference type="InterPro" id="IPR002213">
    <property type="entry name" value="UDP_glucos_trans"/>
</dbReference>
<organism evidence="2 3">
    <name type="scientific">Salmonirosea aquatica</name>
    <dbReference type="NCBI Taxonomy" id="2654236"/>
    <lineage>
        <taxon>Bacteria</taxon>
        <taxon>Pseudomonadati</taxon>
        <taxon>Bacteroidota</taxon>
        <taxon>Cytophagia</taxon>
        <taxon>Cytophagales</taxon>
        <taxon>Spirosomataceae</taxon>
        <taxon>Salmonirosea</taxon>
    </lineage>
</organism>
<dbReference type="GO" id="GO:0016758">
    <property type="term" value="F:hexosyltransferase activity"/>
    <property type="evidence" value="ECO:0007669"/>
    <property type="project" value="UniProtKB-ARBA"/>
</dbReference>
<protein>
    <submittedName>
        <fullName evidence="2">Glycosyltransferase</fullName>
    </submittedName>
</protein>
<dbReference type="PANTHER" id="PTHR21015:SF22">
    <property type="entry name" value="GLYCOSYLTRANSFERASE"/>
    <property type="match status" value="1"/>
</dbReference>
<dbReference type="Gene3D" id="3.40.50.2000">
    <property type="entry name" value="Glycogen Phosphorylase B"/>
    <property type="match status" value="2"/>
</dbReference>
<keyword evidence="3" id="KW-1185">Reference proteome</keyword>
<sequence>MIQKKILFATMPMDGHLKPLTGLAVHLKKQGYDVRWYSGPSYASAIRKLSIPYFSFRLAKEINQDNLERELPERQKIKGTVNRLRFDMEHIFLRRIPEFIEDLKHIRESFPFDLVVCDVLFAASPFIRPIFGVPVAAAGIAPLGESSGDLPPAGMGLEPAQGFWGRRRQDFLRLVSQEILFKPCTRIFNQYLREYGLRPADRLFFDALVRRVDVYWQSGVPGFEYFRSEISPNVQFVGPLLPHPAEGLPTIPDGIDFADYSRIVLVTQGTVERNPEKLLVPSISAFTEDPATLVIVTTGGSFTEELRKRFPQKNIQIHDFIDFAAIMPMADVFVTNAGYGGVLMAARHGLPMVVAGVHEGKSEIAARVNYFRLGISLKTERPGVGQVREAVESVLKDSSYRRKAEQLSREFQAYNPNLLCQESIEKLLIPTPKLPALWP</sequence>
<dbReference type="AlphaFoldDB" id="A0A7C9FQ42"/>
<dbReference type="SUPFAM" id="SSF53756">
    <property type="entry name" value="UDP-Glycosyltransferase/glycogen phosphorylase"/>
    <property type="match status" value="1"/>
</dbReference>
<reference evidence="2 3" key="1">
    <citation type="submission" date="2019-10" db="EMBL/GenBank/DDBJ databases">
        <title>Draft Genome Sequence of Cytophagaceae sp. SJW1-29.</title>
        <authorList>
            <person name="Choi A."/>
        </authorList>
    </citation>
    <scope>NUCLEOTIDE SEQUENCE [LARGE SCALE GENOMIC DNA]</scope>
    <source>
        <strain evidence="2 3">SJW1-29</strain>
    </source>
</reference>
<keyword evidence="2" id="KW-0808">Transferase</keyword>
<dbReference type="Pfam" id="PF06722">
    <property type="entry name" value="EryCIII-like_C"/>
    <property type="match status" value="1"/>
</dbReference>
<gene>
    <name evidence="2" type="ORF">GBK04_22980</name>
</gene>
<dbReference type="InterPro" id="IPR010610">
    <property type="entry name" value="EryCIII-like_C"/>
</dbReference>
<evidence type="ECO:0000313" key="3">
    <source>
        <dbReference type="Proteomes" id="UP000479293"/>
    </source>
</evidence>
<comment type="caution">
    <text evidence="2">The sequence shown here is derived from an EMBL/GenBank/DDBJ whole genome shotgun (WGS) entry which is preliminary data.</text>
</comment>
<feature type="domain" description="Erythromycin biosynthesis protein CIII-like C-terminal" evidence="1">
    <location>
        <begin position="309"/>
        <end position="413"/>
    </location>
</feature>
<dbReference type="GO" id="GO:0008194">
    <property type="term" value="F:UDP-glycosyltransferase activity"/>
    <property type="evidence" value="ECO:0007669"/>
    <property type="project" value="InterPro"/>
</dbReference>
<evidence type="ECO:0000259" key="1">
    <source>
        <dbReference type="Pfam" id="PF06722"/>
    </source>
</evidence>
<proteinExistence type="predicted"/>
<dbReference type="CDD" id="cd03784">
    <property type="entry name" value="GT1_Gtf-like"/>
    <property type="match status" value="1"/>
</dbReference>
<dbReference type="RefSeq" id="WP_152763778.1">
    <property type="nucleotide sequence ID" value="NZ_WHLY01000002.1"/>
</dbReference>
<dbReference type="Proteomes" id="UP000479293">
    <property type="component" value="Unassembled WGS sequence"/>
</dbReference>
<dbReference type="EMBL" id="WHLY01000002">
    <property type="protein sequence ID" value="MPR36131.1"/>
    <property type="molecule type" value="Genomic_DNA"/>
</dbReference>
<dbReference type="PANTHER" id="PTHR21015">
    <property type="entry name" value="UDP-N-ACETYLGLUCOSAMINE--N-ACETYLMURAMYL-(PENTAPEPTIDE) PYROPHOSPHORYL-UNDECAPRENOL N-ACETYLGLUCOSAMINE TRANSFERASE 1"/>
    <property type="match status" value="1"/>
</dbReference>
<evidence type="ECO:0000313" key="2">
    <source>
        <dbReference type="EMBL" id="MPR36131.1"/>
    </source>
</evidence>
<name>A0A7C9FQ42_9BACT</name>